<dbReference type="InterPro" id="IPR051190">
    <property type="entry name" value="Baculoviral_IAP"/>
</dbReference>
<dbReference type="CDD" id="cd00022">
    <property type="entry name" value="BIR"/>
    <property type="match status" value="1"/>
</dbReference>
<evidence type="ECO:0000256" key="3">
    <source>
        <dbReference type="SAM" id="MobiDB-lite"/>
    </source>
</evidence>
<accession>A0A0N4U8P7</accession>
<dbReference type="WBParaSite" id="DME_0000343201-mRNA-1">
    <property type="protein sequence ID" value="DME_0000343201-mRNA-1"/>
    <property type="gene ID" value="DME_0000343201"/>
</dbReference>
<keyword evidence="1" id="KW-0479">Metal-binding</keyword>
<evidence type="ECO:0000313" key="5">
    <source>
        <dbReference type="Proteomes" id="UP000038040"/>
    </source>
</evidence>
<proteinExistence type="predicted"/>
<dbReference type="Gene3D" id="1.10.1170.10">
    <property type="entry name" value="Inhibitor Of Apoptosis Protein (2mihbC-IAP-1), Chain A"/>
    <property type="match status" value="1"/>
</dbReference>
<dbReference type="PROSITE" id="PS50143">
    <property type="entry name" value="BIR_REPEAT_2"/>
    <property type="match status" value="1"/>
</dbReference>
<gene>
    <name evidence="4" type="ORF">DME_LOCUS298</name>
</gene>
<dbReference type="Pfam" id="PF00653">
    <property type="entry name" value="BIR"/>
    <property type="match status" value="1"/>
</dbReference>
<evidence type="ECO:0000256" key="1">
    <source>
        <dbReference type="ARBA" id="ARBA00022723"/>
    </source>
</evidence>
<dbReference type="GO" id="GO:0046872">
    <property type="term" value="F:metal ion binding"/>
    <property type="evidence" value="ECO:0007669"/>
    <property type="project" value="UniProtKB-KW"/>
</dbReference>
<organism evidence="5 7">
    <name type="scientific">Dracunculus medinensis</name>
    <name type="common">Guinea worm</name>
    <dbReference type="NCBI Taxonomy" id="318479"/>
    <lineage>
        <taxon>Eukaryota</taxon>
        <taxon>Metazoa</taxon>
        <taxon>Ecdysozoa</taxon>
        <taxon>Nematoda</taxon>
        <taxon>Chromadorea</taxon>
        <taxon>Rhabditida</taxon>
        <taxon>Spirurina</taxon>
        <taxon>Dracunculoidea</taxon>
        <taxon>Dracunculidae</taxon>
        <taxon>Dracunculus</taxon>
    </lineage>
</organism>
<evidence type="ECO:0000313" key="4">
    <source>
        <dbReference type="EMBL" id="VDN50325.1"/>
    </source>
</evidence>
<dbReference type="EMBL" id="UYYG01000002">
    <property type="protein sequence ID" value="VDN50325.1"/>
    <property type="molecule type" value="Genomic_DNA"/>
</dbReference>
<dbReference type="STRING" id="318479.A0A0N4U8P7"/>
<dbReference type="InterPro" id="IPR001370">
    <property type="entry name" value="BIR_rpt"/>
</dbReference>
<dbReference type="Proteomes" id="UP000038040">
    <property type="component" value="Unplaced"/>
</dbReference>
<protein>
    <submittedName>
        <fullName evidence="7">Baculoviral IAP repeat-containing protein 6</fullName>
    </submittedName>
</protein>
<evidence type="ECO:0000313" key="6">
    <source>
        <dbReference type="Proteomes" id="UP000274756"/>
    </source>
</evidence>
<dbReference type="PANTHER" id="PTHR46771:SF5">
    <property type="entry name" value="DETERIN"/>
    <property type="match status" value="1"/>
</dbReference>
<dbReference type="OrthoDB" id="5855668at2759"/>
<evidence type="ECO:0000256" key="2">
    <source>
        <dbReference type="ARBA" id="ARBA00022833"/>
    </source>
</evidence>
<evidence type="ECO:0000313" key="7">
    <source>
        <dbReference type="WBParaSite" id="DME_0000343201-mRNA-1"/>
    </source>
</evidence>
<dbReference type="Proteomes" id="UP000274756">
    <property type="component" value="Unassembled WGS sequence"/>
</dbReference>
<dbReference type="SUPFAM" id="SSF57924">
    <property type="entry name" value="Inhibitor of apoptosis (IAP) repeat"/>
    <property type="match status" value="1"/>
</dbReference>
<dbReference type="SMART" id="SM00238">
    <property type="entry name" value="BIR"/>
    <property type="match status" value="1"/>
</dbReference>
<keyword evidence="2" id="KW-0862">Zinc</keyword>
<sequence length="528" mass="59986">MIPNEEQINDCSTMFKQMESNNEINVDNQRFTVSVASECTKPEFMANINEVIYLESVNCLLVRSDDGSLIMIDSSLENFCPLAVAHVDPKTRIFYNNNSGSLIFANERLMCIRRQHSGTFLLKTALETNCGAMINLEIPIDEATRLVQMASSDNDDSVLTRRPNLFNFVSTLVAAIACASSTPENDFNQCILKQESVVVQINGAELLRELRPFDMQRDNQAEVPVEWLSPVWPLVASLAERIRLLLNPKRPYNFDYAPEWKGIDKETMVSEAARRYTFERWPHMNYKWALPYQMAEAGFYHQPNKTGDDRVLCFACLVCLVCWEPSDEPWSEHERHSPSCRFVRNVTNPNVPASLTLSALAPFEHHMNNSNGSSIIFSSTRNTDWIATAFNISCDINMWRTDRVIEESVFINISDALFLLQIGECGANINRRRMQRVTWSDDTIGISQNKANEDSRKVVNFESKDISRNMKIKDSSRQMKAQKLSISKKVHDDEIFNAEPVLQGKGIDSPSSLISNDRFSKQDGGEAS</sequence>
<keyword evidence="6" id="KW-1185">Reference proteome</keyword>
<feature type="compositionally biased region" description="Basic and acidic residues" evidence="3">
    <location>
        <begin position="518"/>
        <end position="528"/>
    </location>
</feature>
<name>A0A0N4U8P7_DRAME</name>
<feature type="region of interest" description="Disordered" evidence="3">
    <location>
        <begin position="501"/>
        <end position="528"/>
    </location>
</feature>
<dbReference type="PANTHER" id="PTHR46771">
    <property type="entry name" value="DETERIN"/>
    <property type="match status" value="1"/>
</dbReference>
<dbReference type="AlphaFoldDB" id="A0A0N4U8P7"/>
<reference evidence="4 6" key="2">
    <citation type="submission" date="2018-11" db="EMBL/GenBank/DDBJ databases">
        <authorList>
            <consortium name="Pathogen Informatics"/>
        </authorList>
    </citation>
    <scope>NUCLEOTIDE SEQUENCE [LARGE SCALE GENOMIC DNA]</scope>
</reference>
<reference evidence="7" key="1">
    <citation type="submission" date="2017-02" db="UniProtKB">
        <authorList>
            <consortium name="WormBaseParasite"/>
        </authorList>
    </citation>
    <scope>IDENTIFICATION</scope>
</reference>